<evidence type="ECO:0000313" key="2">
    <source>
        <dbReference type="EMBL" id="ACN39994.1"/>
    </source>
</evidence>
<sequence>MAISRLLAFLLVSLLLVGICQVASSTEVVDAQDEGGELGIVGDGVQDFGDAVLGTAPGVDTVCFFPKKI</sequence>
<reference evidence="2" key="1">
    <citation type="submission" date="2009-02" db="EMBL/GenBank/DDBJ databases">
        <title>Full length sequence-verified cDNA sequences from Sitka spruce (Picea sitchensis).</title>
        <authorList>
            <person name="Reid K.E."/>
            <person name="Liao N."/>
            <person name="Ralph S."/>
            <person name="Kolosova N."/>
            <person name="Oddy C."/>
            <person name="Moore R."/>
            <person name="Mayo M."/>
            <person name="Wagner S."/>
            <person name="King J."/>
            <person name="Yanchuk A."/>
            <person name="Holt R."/>
            <person name="Jones S."/>
            <person name="Marra M."/>
            <person name="Ritland C.E."/>
            <person name="Ritland K."/>
            <person name="Bohlmann J."/>
        </authorList>
    </citation>
    <scope>NUCLEOTIDE SEQUENCE</scope>
    <source>
        <tissue evidence="2">Green portion of the leader tissue</tissue>
    </source>
</reference>
<feature type="chain" id="PRO_5002901873" description="Glycine-rich protein" evidence="1">
    <location>
        <begin position="26"/>
        <end position="69"/>
    </location>
</feature>
<accession>C0PQA4</accession>
<evidence type="ECO:0008006" key="3">
    <source>
        <dbReference type="Google" id="ProtNLM"/>
    </source>
</evidence>
<name>C0PQA4_PICSI</name>
<evidence type="ECO:0000256" key="1">
    <source>
        <dbReference type="SAM" id="SignalP"/>
    </source>
</evidence>
<organism evidence="2">
    <name type="scientific">Picea sitchensis</name>
    <name type="common">Sitka spruce</name>
    <name type="synonym">Pinus sitchensis</name>
    <dbReference type="NCBI Taxonomy" id="3332"/>
    <lineage>
        <taxon>Eukaryota</taxon>
        <taxon>Viridiplantae</taxon>
        <taxon>Streptophyta</taxon>
        <taxon>Embryophyta</taxon>
        <taxon>Tracheophyta</taxon>
        <taxon>Spermatophyta</taxon>
        <taxon>Pinopsida</taxon>
        <taxon>Pinidae</taxon>
        <taxon>Conifers I</taxon>
        <taxon>Pinales</taxon>
        <taxon>Pinaceae</taxon>
        <taxon>Picea</taxon>
    </lineage>
</organism>
<feature type="signal peptide" evidence="1">
    <location>
        <begin position="1"/>
        <end position="25"/>
    </location>
</feature>
<proteinExistence type="evidence at transcript level"/>
<dbReference type="EMBL" id="BT070483">
    <property type="protein sequence ID" value="ACN39994.1"/>
    <property type="molecule type" value="mRNA"/>
</dbReference>
<keyword evidence="1" id="KW-0732">Signal</keyword>
<dbReference type="AlphaFoldDB" id="C0PQA4"/>
<protein>
    <recommendedName>
        <fullName evidence="3">Glycine-rich protein</fullName>
    </recommendedName>
</protein>